<proteinExistence type="predicted"/>
<reference evidence="2 3" key="1">
    <citation type="journal article" date="2015" name="Proc. Natl. Acad. Sci. U.S.A.">
        <title>Cultivation of a human-associated TM7 phylotype reveals a reduced genome and epibiotic parasitic lifestyle.</title>
        <authorList>
            <person name="He X."/>
            <person name="McLean J.S."/>
            <person name="Edlund A."/>
            <person name="Yooseph S."/>
            <person name="Hall A.P."/>
            <person name="Liu S.Y."/>
            <person name="Dorrestein P.C."/>
            <person name="Esquenazi E."/>
            <person name="Hunter R.C."/>
            <person name="Cheng G."/>
            <person name="Nelson K.E."/>
            <person name="Lux R."/>
            <person name="Shi W."/>
        </authorList>
    </citation>
    <scope>NUCLEOTIDE SEQUENCE [LARGE SCALE GENOMIC DNA]</scope>
    <source>
        <strain evidence="2 3">TM7x</strain>
    </source>
</reference>
<dbReference type="RefSeq" id="WP_039326800.1">
    <property type="nucleotide sequence ID" value="NZ_CP007496.1"/>
</dbReference>
<dbReference type="KEGG" id="sox:TM7x_00410"/>
<keyword evidence="1" id="KW-1133">Transmembrane helix</keyword>
<accession>A0A6S4GQV2</accession>
<gene>
    <name evidence="2" type="ORF">TM7x_00410</name>
</gene>
<dbReference type="Proteomes" id="UP000030902">
    <property type="component" value="Chromosome"/>
</dbReference>
<feature type="transmembrane region" description="Helical" evidence="1">
    <location>
        <begin position="12"/>
        <end position="32"/>
    </location>
</feature>
<keyword evidence="1" id="KW-0472">Membrane</keyword>
<evidence type="ECO:0000313" key="3">
    <source>
        <dbReference type="Proteomes" id="UP000030902"/>
    </source>
</evidence>
<organism evidence="2 3">
    <name type="scientific">Candidatus Nanosynbacter lyticus</name>
    <dbReference type="NCBI Taxonomy" id="2093824"/>
    <lineage>
        <taxon>Bacteria</taxon>
        <taxon>Candidatus Saccharimonadota</taxon>
        <taxon>Candidatus Saccharimonadia</taxon>
        <taxon>Candidatus Nanosynbacterales</taxon>
        <taxon>Candidatus Nanosynbacteraceae</taxon>
        <taxon>Candidatus Nanosynbacter</taxon>
    </lineage>
</organism>
<sequence>MRRKYSLPKVGMLAIVVALVVSVTAFFVYTYAIPSSPAWTITGKSWVTKQFNPSDTNNYGSNWTAAPGRLKNVKPGDTVDWWHSLFVSGGTTSQVVTGVQQDVFDITSNQPIDNDFSLGSRGAWHNEDPQQHGIITDWKGYAWKRMNNPADYRNTTMETLNGKTRLEDLHGELGKNKFMHTRIIRNEDMGKRICQRIYWSKQNSSPTAGWGYSPYACVEVPYNYDIEPSVGISSDYIDTKNVTSIEGINAGLNNKGTEKSQGSSYALARFVARGTEVSSMAGVNAVSLPGGTVHDWSCAVVRLIKEKHRELNIDNGTCKEIVANGGKNQIPTGQTSIATNATDNLSGVNLNANDNLCYVAMVSNYNGSAPSTDFRYAIKCIRTSNKPKVQVWGGDVKTDKEVITSKTSNTILQADSHNILDKSAIRSMGLWATGFDGDGNILGGTVNFSPGEYKYKGGDGTDAHWSLICSQDSFGGNGNQRAYRYNKVSGKSEPTDLPNCHNDASNLTDEYQARTAVTAQWQLPGSADQISDGWIPCSDIPNKDLVGDTRIITYSPFCRRGVWRSSSKAKWISINSFGRHTHSDSKPDPSVTSGCLNAVGPSILNCGNTYVFRLKNVKLDDLKNAKKLQFKFSGAADNFVRAKINGHEMDVKGNENGARPEGTQYAGWGLPGFLENSAFTADIKPGTVLYSNGNFIDVYVKSSPSHVGLLIEDISVSYTMDRVYQNMYGSWAEYGIISGGRADSASGAGLSSSFNGRDNLTMRDYNKLTFANTPKFGNFSATSSVPDNFTLPSVGGVKGSVSGNVNINSLATGEYTAGNINLVGTKLDAGKSIVIKSTGTVRISGDLLYSDSGNVRSLPQLVIYAKNIVIDPSVGEVNAWLITPKDGYVSTCGAVFNMTNWLSNVSEALCGKKLRINGPIKAGHLFLRRTYGGRHASSAKNDPNMHPGTPAEIINLRADAYLWSYNNYRNTGAISTMNVRELPPRY</sequence>
<keyword evidence="1" id="KW-0812">Transmembrane</keyword>
<name>A0A6S4GQV2_9BACT</name>
<protein>
    <submittedName>
        <fullName evidence="2">Uncharacterized protein</fullName>
    </submittedName>
</protein>
<evidence type="ECO:0000313" key="2">
    <source>
        <dbReference type="EMBL" id="AJA06705.1"/>
    </source>
</evidence>
<keyword evidence="3" id="KW-1185">Reference proteome</keyword>
<evidence type="ECO:0000256" key="1">
    <source>
        <dbReference type="SAM" id="Phobius"/>
    </source>
</evidence>
<dbReference type="AlphaFoldDB" id="A0A6S4GQV2"/>
<dbReference type="EMBL" id="CP007496">
    <property type="protein sequence ID" value="AJA06705.1"/>
    <property type="molecule type" value="Genomic_DNA"/>
</dbReference>